<feature type="repeat" description="PPR" evidence="3">
    <location>
        <begin position="184"/>
        <end position="218"/>
    </location>
</feature>
<sequence>MFTSAEECVVSLLQRAFSLRDLGQAHAIFTKSNVEACLPSLFSKLLSLSALSLWGSLAYARSLFESSSRLLESTAAHNVMLRAYSASIFPTETVLLYNSMCRRCVGLDNLSFPFVLKALGRAVAVVGDGPAITFAVKGAEVHCRAFLLGFDCDVFVQNALIYMYSRCGRVDYARSVFDGMPVKDAVSWNTMFVAYDRLGESVSANQLLNKMPEKNVSLWNSVITRHVRLGDVSAARRVFEEMPVRDAVSWNSMIAGYIRVKKYSTALRLFKKMVAAKIDPTRLTIVSVLGACSEIGAFNMGLKIHEFLKKNMIEIEGFVGNALIDMYAKCGNLKLARQVFDTMGLRHVTCWNSMIVALAVHGHSEEALELFSYLERCNVQPNRITFLGVLLACSHKGLLEEGKALFHRMVHVYSIKPDIKHYGCMMDILTRRGLLDEAHQMILDMPVMPNSVLWKTLLGACKVHENVELAETAFREISKLETPDDGDLVLMSNIYAEAGRWEDVEHLRNGMIGRSLSKQPGYAQIELLS</sequence>
<dbReference type="InterPro" id="IPR046848">
    <property type="entry name" value="E_motif"/>
</dbReference>
<dbReference type="Gene3D" id="1.25.40.10">
    <property type="entry name" value="Tetratricopeptide repeat domain"/>
    <property type="match status" value="3"/>
</dbReference>
<dbReference type="FunFam" id="1.25.40.10:FF:000184">
    <property type="entry name" value="Pentatricopeptide repeat-containing protein, chloroplastic"/>
    <property type="match status" value="1"/>
</dbReference>
<dbReference type="InterPro" id="IPR002885">
    <property type="entry name" value="PPR_rpt"/>
</dbReference>
<dbReference type="Pfam" id="PF01535">
    <property type="entry name" value="PPR"/>
    <property type="match status" value="5"/>
</dbReference>
<dbReference type="Proteomes" id="UP000636800">
    <property type="component" value="Unassembled WGS sequence"/>
</dbReference>
<accession>A0A835QBT5</accession>
<protein>
    <recommendedName>
        <fullName evidence="6">Chlororespiratory reduction 4</fullName>
    </recommendedName>
</protein>
<comment type="caution">
    <text evidence="4">The sequence shown here is derived from an EMBL/GenBank/DDBJ whole genome shotgun (WGS) entry which is preliminary data.</text>
</comment>
<keyword evidence="5" id="KW-1185">Reference proteome</keyword>
<organism evidence="4 5">
    <name type="scientific">Vanilla planifolia</name>
    <name type="common">Vanilla</name>
    <dbReference type="NCBI Taxonomy" id="51239"/>
    <lineage>
        <taxon>Eukaryota</taxon>
        <taxon>Viridiplantae</taxon>
        <taxon>Streptophyta</taxon>
        <taxon>Embryophyta</taxon>
        <taxon>Tracheophyta</taxon>
        <taxon>Spermatophyta</taxon>
        <taxon>Magnoliopsida</taxon>
        <taxon>Liliopsida</taxon>
        <taxon>Asparagales</taxon>
        <taxon>Orchidaceae</taxon>
        <taxon>Vanilloideae</taxon>
        <taxon>Vanilleae</taxon>
        <taxon>Vanilla</taxon>
    </lineage>
</organism>
<dbReference type="EMBL" id="JADCNL010000009">
    <property type="protein sequence ID" value="KAG0466337.1"/>
    <property type="molecule type" value="Genomic_DNA"/>
</dbReference>
<dbReference type="GO" id="GO:0003723">
    <property type="term" value="F:RNA binding"/>
    <property type="evidence" value="ECO:0007669"/>
    <property type="project" value="InterPro"/>
</dbReference>
<evidence type="ECO:0000256" key="2">
    <source>
        <dbReference type="ARBA" id="ARBA00022737"/>
    </source>
</evidence>
<feature type="repeat" description="PPR" evidence="3">
    <location>
        <begin position="347"/>
        <end position="381"/>
    </location>
</feature>
<evidence type="ECO:0000313" key="4">
    <source>
        <dbReference type="EMBL" id="KAG0466337.1"/>
    </source>
</evidence>
<evidence type="ECO:0000313" key="5">
    <source>
        <dbReference type="Proteomes" id="UP000636800"/>
    </source>
</evidence>
<keyword evidence="2" id="KW-0677">Repeat</keyword>
<dbReference type="Pfam" id="PF13041">
    <property type="entry name" value="PPR_2"/>
    <property type="match status" value="2"/>
</dbReference>
<dbReference type="PANTHER" id="PTHR47926">
    <property type="entry name" value="PENTATRICOPEPTIDE REPEAT-CONTAINING PROTEIN"/>
    <property type="match status" value="1"/>
</dbReference>
<dbReference type="GO" id="GO:0009451">
    <property type="term" value="P:RNA modification"/>
    <property type="evidence" value="ECO:0007669"/>
    <property type="project" value="InterPro"/>
</dbReference>
<dbReference type="AlphaFoldDB" id="A0A835QBT5"/>
<reference evidence="4 5" key="1">
    <citation type="journal article" date="2020" name="Nat. Food">
        <title>A phased Vanilla planifolia genome enables genetic improvement of flavour and production.</title>
        <authorList>
            <person name="Hasing T."/>
            <person name="Tang H."/>
            <person name="Brym M."/>
            <person name="Khazi F."/>
            <person name="Huang T."/>
            <person name="Chambers A.H."/>
        </authorList>
    </citation>
    <scope>NUCLEOTIDE SEQUENCE [LARGE SCALE GENOMIC DNA]</scope>
    <source>
        <tissue evidence="4">Leaf</tissue>
    </source>
</reference>
<name>A0A835QBT5_VANPL</name>
<dbReference type="NCBIfam" id="TIGR00756">
    <property type="entry name" value="PPR"/>
    <property type="match status" value="4"/>
</dbReference>
<comment type="similarity">
    <text evidence="1">Belongs to the PPR family. PCMP-H subfamily.</text>
</comment>
<gene>
    <name evidence="4" type="ORF">HPP92_017917</name>
</gene>
<evidence type="ECO:0000256" key="3">
    <source>
        <dbReference type="PROSITE-ProRule" id="PRU00708"/>
    </source>
</evidence>
<dbReference type="InterPro" id="IPR046960">
    <property type="entry name" value="PPR_At4g14850-like_plant"/>
</dbReference>
<feature type="repeat" description="PPR" evidence="3">
    <location>
        <begin position="246"/>
        <end position="280"/>
    </location>
</feature>
<evidence type="ECO:0000256" key="1">
    <source>
        <dbReference type="ARBA" id="ARBA00006643"/>
    </source>
</evidence>
<dbReference type="PANTHER" id="PTHR47926:SF344">
    <property type="entry name" value="OS07G0636900 PROTEIN"/>
    <property type="match status" value="1"/>
</dbReference>
<dbReference type="InterPro" id="IPR011990">
    <property type="entry name" value="TPR-like_helical_dom_sf"/>
</dbReference>
<dbReference type="Pfam" id="PF20431">
    <property type="entry name" value="E_motif"/>
    <property type="match status" value="1"/>
</dbReference>
<evidence type="ECO:0008006" key="6">
    <source>
        <dbReference type="Google" id="ProtNLM"/>
    </source>
</evidence>
<proteinExistence type="inferred from homology"/>
<dbReference type="PROSITE" id="PS51375">
    <property type="entry name" value="PPR"/>
    <property type="match status" value="3"/>
</dbReference>
<dbReference type="FunFam" id="1.25.40.10:FF:000333">
    <property type="entry name" value="Pentatricopeptide repeat-containing protein"/>
    <property type="match status" value="1"/>
</dbReference>